<accession>A0A127B8D1</accession>
<dbReference type="Proteomes" id="UP000070587">
    <property type="component" value="Chromosome"/>
</dbReference>
<reference evidence="2 3" key="2">
    <citation type="journal article" date="2016" name="Int. J. Syst. Evol. Microbiol.">
        <title>Pyrococcus kukulkanii sp. nov., a hyperthermophilic, piezophilic archaeon isolated from a deep-sea hydrothermal vent.</title>
        <authorList>
            <person name="Callac N."/>
            <person name="Oger P."/>
            <person name="Lesongeur F."/>
            <person name="Rattray J.E."/>
            <person name="Vannier P."/>
            <person name="Michoud G."/>
            <person name="Beauverger M."/>
            <person name="Gayet N."/>
            <person name="Rouxel O."/>
            <person name="Jebbar M."/>
            <person name="Godfroy A."/>
        </authorList>
    </citation>
    <scope>NUCLEOTIDE SEQUENCE [LARGE SCALE GENOMIC DNA]</scope>
    <source>
        <strain evidence="2 3">NCB100</strain>
    </source>
</reference>
<name>A0A127B8D1_9EURY</name>
<feature type="transmembrane region" description="Helical" evidence="1">
    <location>
        <begin position="12"/>
        <end position="31"/>
    </location>
</feature>
<dbReference type="STRING" id="1609559.TQ32_03405"/>
<dbReference type="KEGG" id="pyc:TQ32_03405"/>
<organism evidence="2 3">
    <name type="scientific">Pyrococcus kukulkanii</name>
    <dbReference type="NCBI Taxonomy" id="1609559"/>
    <lineage>
        <taxon>Archaea</taxon>
        <taxon>Methanobacteriati</taxon>
        <taxon>Methanobacteriota</taxon>
        <taxon>Thermococci</taxon>
        <taxon>Thermococcales</taxon>
        <taxon>Thermococcaceae</taxon>
        <taxon>Pyrococcus</taxon>
    </lineage>
</organism>
<keyword evidence="1" id="KW-0472">Membrane</keyword>
<evidence type="ECO:0000313" key="3">
    <source>
        <dbReference type="Proteomes" id="UP000070587"/>
    </source>
</evidence>
<dbReference type="AlphaFoldDB" id="A0A127B8D1"/>
<proteinExistence type="predicted"/>
<evidence type="ECO:0008006" key="4">
    <source>
        <dbReference type="Google" id="ProtNLM"/>
    </source>
</evidence>
<keyword evidence="1" id="KW-1133">Transmembrane helix</keyword>
<protein>
    <recommendedName>
        <fullName evidence="4">Class III signal peptide-containing protein</fullName>
    </recommendedName>
</protein>
<dbReference type="EMBL" id="CP010835">
    <property type="protein sequence ID" value="AMM53631.1"/>
    <property type="molecule type" value="Genomic_DNA"/>
</dbReference>
<evidence type="ECO:0000313" key="2">
    <source>
        <dbReference type="EMBL" id="AMM53631.1"/>
    </source>
</evidence>
<gene>
    <name evidence="2" type="ORF">TQ32_03405</name>
</gene>
<dbReference type="OrthoDB" id="86113at2157"/>
<sequence length="64" mass="6944">MRRSQGSIEYLILLGITIVIIFIVVGYVATYTHSEASIANRTAGNVMSNVKEGILNITSEETKG</sequence>
<keyword evidence="1" id="KW-0812">Transmembrane</keyword>
<evidence type="ECO:0000256" key="1">
    <source>
        <dbReference type="SAM" id="Phobius"/>
    </source>
</evidence>
<reference evidence="3" key="1">
    <citation type="submission" date="2015-02" db="EMBL/GenBank/DDBJ databases">
        <title>Pyrococcus kukulkanii sp. nov., a novel hyperthermophilic archaeon isolated from a deep-sea hydrothermal vent at the Guaymas Basin.</title>
        <authorList>
            <person name="Oger P.M."/>
            <person name="Callac N."/>
            <person name="Jebbar M."/>
            <person name="Godfroy A."/>
        </authorList>
    </citation>
    <scope>NUCLEOTIDE SEQUENCE [LARGE SCALE GENOMIC DNA]</scope>
    <source>
        <strain evidence="3">NCB100</strain>
    </source>
</reference>